<accession>A0A9P3LAL0</accession>
<dbReference type="OrthoDB" id="3059868at2759"/>
<keyword evidence="3" id="KW-1185">Reference proteome</keyword>
<reference evidence="2 3" key="1">
    <citation type="submission" date="2021-08" db="EMBL/GenBank/DDBJ databases">
        <title>Draft Genome Sequence of Phanerochaete sordida strain YK-624.</title>
        <authorList>
            <person name="Mori T."/>
            <person name="Dohra H."/>
            <person name="Suzuki T."/>
            <person name="Kawagishi H."/>
            <person name="Hirai H."/>
        </authorList>
    </citation>
    <scope>NUCLEOTIDE SEQUENCE [LARGE SCALE GENOMIC DNA]</scope>
    <source>
        <strain evidence="2 3">YK-624</strain>
    </source>
</reference>
<comment type="caution">
    <text evidence="2">The sequence shown here is derived from an EMBL/GenBank/DDBJ whole genome shotgun (WGS) entry which is preliminary data.</text>
</comment>
<evidence type="ECO:0000313" key="2">
    <source>
        <dbReference type="EMBL" id="GJE87103.1"/>
    </source>
</evidence>
<proteinExistence type="predicted"/>
<dbReference type="EMBL" id="BPQB01000005">
    <property type="protein sequence ID" value="GJE87103.1"/>
    <property type="molecule type" value="Genomic_DNA"/>
</dbReference>
<keyword evidence="1" id="KW-0472">Membrane</keyword>
<dbReference type="AlphaFoldDB" id="A0A9P3LAL0"/>
<evidence type="ECO:0000256" key="1">
    <source>
        <dbReference type="SAM" id="Phobius"/>
    </source>
</evidence>
<organism evidence="2 3">
    <name type="scientific">Phanerochaete sordida</name>
    <dbReference type="NCBI Taxonomy" id="48140"/>
    <lineage>
        <taxon>Eukaryota</taxon>
        <taxon>Fungi</taxon>
        <taxon>Dikarya</taxon>
        <taxon>Basidiomycota</taxon>
        <taxon>Agaricomycotina</taxon>
        <taxon>Agaricomycetes</taxon>
        <taxon>Polyporales</taxon>
        <taxon>Phanerochaetaceae</taxon>
        <taxon>Phanerochaete</taxon>
    </lineage>
</organism>
<evidence type="ECO:0000313" key="3">
    <source>
        <dbReference type="Proteomes" id="UP000703269"/>
    </source>
</evidence>
<gene>
    <name evidence="2" type="ORF">PsYK624_031860</name>
</gene>
<keyword evidence="1" id="KW-1133">Transmembrane helix</keyword>
<sequence length="420" mass="45582">MSAALVNAQAALTDLFAANEHLLHDFDVSLLSSDALAWLQTCKSQLLDVWLPDLQQRILALDLPRHSTALRSAELFWLYSLSALSALVLVPVLLLHRRAKPESPRSPRLRAPLDALLGLVTPTTSVWPAPYRATARHSIAGPAAALAVPVSRLLADVVGGSLELCGAAELQRFVAGTLERHGWRIVPRVGLAWRVYVVCRIACMCAAAWRPSIFHRTANVDTMPVKLSRLTAPDKAAPALHKLAPDMTMLSLDAVPFSKLESHIRALQRSLPPGSSAVVGFSTRGGSMSYLSTAFVQASIPYFARRHAIARPAPPGGGIAPTLGVEPAPLLTSLDRVLRLLAHGGAALSVESVQNVSAQYASFLERYVQELTEQAAVRARFVARWGMAGWREERLLVAWEAATFRAGLMSRWAVYVTRKA</sequence>
<keyword evidence="1" id="KW-0812">Transmembrane</keyword>
<protein>
    <submittedName>
        <fullName evidence="2">Uncharacterized protein</fullName>
    </submittedName>
</protein>
<name>A0A9P3LAL0_9APHY</name>
<dbReference type="Proteomes" id="UP000703269">
    <property type="component" value="Unassembled WGS sequence"/>
</dbReference>
<feature type="transmembrane region" description="Helical" evidence="1">
    <location>
        <begin position="76"/>
        <end position="95"/>
    </location>
</feature>